<dbReference type="Pfam" id="PF08281">
    <property type="entry name" value="Sigma70_r4_2"/>
    <property type="match status" value="1"/>
</dbReference>
<evidence type="ECO:0000256" key="3">
    <source>
        <dbReference type="ARBA" id="ARBA00023082"/>
    </source>
</evidence>
<comment type="similarity">
    <text evidence="1">Belongs to the sigma-70 factor family. ECF subfamily.</text>
</comment>
<gene>
    <name evidence="7" type="ORF">ACFPYJ_25370</name>
</gene>
<evidence type="ECO:0000256" key="4">
    <source>
        <dbReference type="ARBA" id="ARBA00023163"/>
    </source>
</evidence>
<keyword evidence="8" id="KW-1185">Reference proteome</keyword>
<keyword evidence="2" id="KW-0805">Transcription regulation</keyword>
<accession>A0ABW0W6M7</accession>
<comment type="caution">
    <text evidence="7">The sequence shown here is derived from an EMBL/GenBank/DDBJ whole genome shotgun (WGS) entry which is preliminary data.</text>
</comment>
<dbReference type="NCBIfam" id="TIGR02937">
    <property type="entry name" value="sigma70-ECF"/>
    <property type="match status" value="1"/>
</dbReference>
<proteinExistence type="inferred from homology"/>
<dbReference type="Gene3D" id="1.10.10.10">
    <property type="entry name" value="Winged helix-like DNA-binding domain superfamily/Winged helix DNA-binding domain"/>
    <property type="match status" value="1"/>
</dbReference>
<feature type="domain" description="RNA polymerase sigma factor 70 region 4 type 2" evidence="6">
    <location>
        <begin position="118"/>
        <end position="168"/>
    </location>
</feature>
<feature type="domain" description="RNA polymerase sigma-70 region 2" evidence="5">
    <location>
        <begin position="24"/>
        <end position="83"/>
    </location>
</feature>
<evidence type="ECO:0000259" key="6">
    <source>
        <dbReference type="Pfam" id="PF08281"/>
    </source>
</evidence>
<name>A0ABW0W6M7_9BACL</name>
<protein>
    <submittedName>
        <fullName evidence="7">RNA polymerase sigma factor</fullName>
    </submittedName>
</protein>
<dbReference type="InterPro" id="IPR039425">
    <property type="entry name" value="RNA_pol_sigma-70-like"/>
</dbReference>
<dbReference type="InterPro" id="IPR013325">
    <property type="entry name" value="RNA_pol_sigma_r2"/>
</dbReference>
<reference evidence="8" key="1">
    <citation type="journal article" date="2019" name="Int. J. Syst. Evol. Microbiol.">
        <title>The Global Catalogue of Microorganisms (GCM) 10K type strain sequencing project: providing services to taxonomists for standard genome sequencing and annotation.</title>
        <authorList>
            <consortium name="The Broad Institute Genomics Platform"/>
            <consortium name="The Broad Institute Genome Sequencing Center for Infectious Disease"/>
            <person name="Wu L."/>
            <person name="Ma J."/>
        </authorList>
    </citation>
    <scope>NUCLEOTIDE SEQUENCE [LARGE SCALE GENOMIC DNA]</scope>
    <source>
        <strain evidence="8">CGMCC 1.3240</strain>
    </source>
</reference>
<sequence length="181" mass="20714">MNDEYSPVESGKLLQSSSSEDELRELYNQMVRVAYSKLYNKSDALDVVQEAWVRMLANHHTLREHSKLSAWAKSITVNVALNLNKESKRWQRCSTCETDEACRHSLLPAKTEAELMIEISELLGVLDAKSRTMLLYKFYYGFKDQEIADAMKEPVGTIKARIHRTKIQLKRWMSGSGSLPG</sequence>
<keyword evidence="4" id="KW-0804">Transcription</keyword>
<dbReference type="InterPro" id="IPR036388">
    <property type="entry name" value="WH-like_DNA-bd_sf"/>
</dbReference>
<evidence type="ECO:0000256" key="1">
    <source>
        <dbReference type="ARBA" id="ARBA00010641"/>
    </source>
</evidence>
<dbReference type="SUPFAM" id="SSF88946">
    <property type="entry name" value="Sigma2 domain of RNA polymerase sigma factors"/>
    <property type="match status" value="1"/>
</dbReference>
<evidence type="ECO:0000256" key="2">
    <source>
        <dbReference type="ARBA" id="ARBA00023015"/>
    </source>
</evidence>
<evidence type="ECO:0000313" key="7">
    <source>
        <dbReference type="EMBL" id="MFC5652384.1"/>
    </source>
</evidence>
<evidence type="ECO:0000313" key="8">
    <source>
        <dbReference type="Proteomes" id="UP001596047"/>
    </source>
</evidence>
<dbReference type="PANTHER" id="PTHR43133:SF51">
    <property type="entry name" value="RNA POLYMERASE SIGMA FACTOR"/>
    <property type="match status" value="1"/>
</dbReference>
<dbReference type="EMBL" id="JBHSOW010000096">
    <property type="protein sequence ID" value="MFC5652384.1"/>
    <property type="molecule type" value="Genomic_DNA"/>
</dbReference>
<keyword evidence="3" id="KW-0731">Sigma factor</keyword>
<dbReference type="InterPro" id="IPR013249">
    <property type="entry name" value="RNA_pol_sigma70_r4_t2"/>
</dbReference>
<dbReference type="PANTHER" id="PTHR43133">
    <property type="entry name" value="RNA POLYMERASE ECF-TYPE SIGMA FACTO"/>
    <property type="match status" value="1"/>
</dbReference>
<dbReference type="InterPro" id="IPR013324">
    <property type="entry name" value="RNA_pol_sigma_r3/r4-like"/>
</dbReference>
<dbReference type="Proteomes" id="UP001596047">
    <property type="component" value="Unassembled WGS sequence"/>
</dbReference>
<dbReference type="Gene3D" id="1.10.1740.10">
    <property type="match status" value="1"/>
</dbReference>
<dbReference type="SUPFAM" id="SSF88659">
    <property type="entry name" value="Sigma3 and sigma4 domains of RNA polymerase sigma factors"/>
    <property type="match status" value="1"/>
</dbReference>
<dbReference type="Pfam" id="PF04542">
    <property type="entry name" value="Sigma70_r2"/>
    <property type="match status" value="1"/>
</dbReference>
<dbReference type="InterPro" id="IPR014284">
    <property type="entry name" value="RNA_pol_sigma-70_dom"/>
</dbReference>
<dbReference type="InterPro" id="IPR007627">
    <property type="entry name" value="RNA_pol_sigma70_r2"/>
</dbReference>
<dbReference type="RefSeq" id="WP_379191023.1">
    <property type="nucleotide sequence ID" value="NZ_JBHSOW010000096.1"/>
</dbReference>
<evidence type="ECO:0000259" key="5">
    <source>
        <dbReference type="Pfam" id="PF04542"/>
    </source>
</evidence>
<organism evidence="7 8">
    <name type="scientific">Paenibacillus solisilvae</name>
    <dbReference type="NCBI Taxonomy" id="2486751"/>
    <lineage>
        <taxon>Bacteria</taxon>
        <taxon>Bacillati</taxon>
        <taxon>Bacillota</taxon>
        <taxon>Bacilli</taxon>
        <taxon>Bacillales</taxon>
        <taxon>Paenibacillaceae</taxon>
        <taxon>Paenibacillus</taxon>
    </lineage>
</organism>
<dbReference type="CDD" id="cd06171">
    <property type="entry name" value="Sigma70_r4"/>
    <property type="match status" value="1"/>
</dbReference>